<dbReference type="eggNOG" id="COG3645">
    <property type="taxonomic scope" value="Bacteria"/>
</dbReference>
<feature type="domain" description="Bro-N" evidence="1">
    <location>
        <begin position="1"/>
        <end position="105"/>
    </location>
</feature>
<dbReference type="Proteomes" id="UP000006034">
    <property type="component" value="Unassembled WGS sequence"/>
</dbReference>
<dbReference type="GeneID" id="78084285"/>
<dbReference type="AlphaFoldDB" id="E5YAN8"/>
<reference evidence="2 3" key="1">
    <citation type="submission" date="2010-10" db="EMBL/GenBank/DDBJ databases">
        <authorList>
            <consortium name="The Broad Institute Genome Sequencing Platform"/>
            <person name="Ward D."/>
            <person name="Earl A."/>
            <person name="Feldgarden M."/>
            <person name="Young S.K."/>
            <person name="Gargeya S."/>
            <person name="Zeng Q."/>
            <person name="Alvarado L."/>
            <person name="Berlin A."/>
            <person name="Bochicchio J."/>
            <person name="Chapman S.B."/>
            <person name="Chen Z."/>
            <person name="Freedman E."/>
            <person name="Gellesch M."/>
            <person name="Goldberg J."/>
            <person name="Griggs A."/>
            <person name="Gujja S."/>
            <person name="Heilman E."/>
            <person name="Heiman D."/>
            <person name="Howarth C."/>
            <person name="Mehta T."/>
            <person name="Neiman D."/>
            <person name="Pearson M."/>
            <person name="Roberts A."/>
            <person name="Saif S."/>
            <person name="Shea T."/>
            <person name="Shenoy N."/>
            <person name="Sisk P."/>
            <person name="Stolte C."/>
            <person name="Sykes S."/>
            <person name="White J."/>
            <person name="Yandava C."/>
            <person name="Allen-Vercoe E."/>
            <person name="Sibley C."/>
            <person name="Ambrose C.E."/>
            <person name="Strauss J."/>
            <person name="Daigneault M."/>
            <person name="Haas B."/>
            <person name="Nusbaum C."/>
            <person name="Birren B."/>
        </authorList>
    </citation>
    <scope>NUCLEOTIDE SEQUENCE [LARGE SCALE GENOMIC DNA]</scope>
    <source>
        <strain evidence="2 3">3_1_6</strain>
    </source>
</reference>
<dbReference type="EMBL" id="ADCP02000001">
    <property type="protein sequence ID" value="EFV42942.1"/>
    <property type="molecule type" value="Genomic_DNA"/>
</dbReference>
<dbReference type="RefSeq" id="WP_005029874.1">
    <property type="nucleotide sequence ID" value="NZ_KE150238.1"/>
</dbReference>
<gene>
    <name evidence="2" type="ORF">HMPREF0179_03259</name>
</gene>
<dbReference type="SMART" id="SM01040">
    <property type="entry name" value="Bro-N"/>
    <property type="match status" value="1"/>
</dbReference>
<evidence type="ECO:0000313" key="2">
    <source>
        <dbReference type="EMBL" id="EFV42942.1"/>
    </source>
</evidence>
<evidence type="ECO:0000313" key="3">
    <source>
        <dbReference type="Proteomes" id="UP000006034"/>
    </source>
</evidence>
<reference evidence="2 3" key="2">
    <citation type="submission" date="2013-04" db="EMBL/GenBank/DDBJ databases">
        <title>The Genome Sequence of Bilophila wadsworthia 3_1_6.</title>
        <authorList>
            <consortium name="The Broad Institute Genomics Platform"/>
            <person name="Earl A."/>
            <person name="Ward D."/>
            <person name="Feldgarden M."/>
            <person name="Gevers D."/>
            <person name="Sibley C."/>
            <person name="Strauss J."/>
            <person name="Allen-Vercoe E."/>
            <person name="Walker B."/>
            <person name="Young S."/>
            <person name="Zeng Q."/>
            <person name="Gargeya S."/>
            <person name="Fitzgerald M."/>
            <person name="Haas B."/>
            <person name="Abouelleil A."/>
            <person name="Allen A.W."/>
            <person name="Alvarado L."/>
            <person name="Arachchi H.M."/>
            <person name="Berlin A.M."/>
            <person name="Chapman S.B."/>
            <person name="Gainer-Dewar J."/>
            <person name="Goldberg J."/>
            <person name="Griggs A."/>
            <person name="Gujja S."/>
            <person name="Hansen M."/>
            <person name="Howarth C."/>
            <person name="Imamovic A."/>
            <person name="Ireland A."/>
            <person name="Larimer J."/>
            <person name="McCowan C."/>
            <person name="Murphy C."/>
            <person name="Pearson M."/>
            <person name="Poon T.W."/>
            <person name="Priest M."/>
            <person name="Roberts A."/>
            <person name="Saif S."/>
            <person name="Shea T."/>
            <person name="Sisk P."/>
            <person name="Sykes S."/>
            <person name="Wortman J."/>
            <person name="Nusbaum C."/>
            <person name="Birren B."/>
        </authorList>
    </citation>
    <scope>NUCLEOTIDE SEQUENCE [LARGE SCALE GENOMIC DNA]</scope>
    <source>
        <strain evidence="2 3">3_1_6</strain>
    </source>
</reference>
<dbReference type="OrthoDB" id="9808959at2"/>
<dbReference type="InterPro" id="IPR003497">
    <property type="entry name" value="BRO_N_domain"/>
</dbReference>
<dbReference type="Pfam" id="PF03374">
    <property type="entry name" value="ANT"/>
    <property type="match status" value="1"/>
</dbReference>
<name>E5YAN8_BILW3</name>
<dbReference type="GO" id="GO:0003677">
    <property type="term" value="F:DNA binding"/>
    <property type="evidence" value="ECO:0007669"/>
    <property type="project" value="InterPro"/>
</dbReference>
<organism evidence="2 3">
    <name type="scientific">Bilophila wadsworthia (strain 3_1_6)</name>
    <dbReference type="NCBI Taxonomy" id="563192"/>
    <lineage>
        <taxon>Bacteria</taxon>
        <taxon>Pseudomonadati</taxon>
        <taxon>Thermodesulfobacteriota</taxon>
        <taxon>Desulfovibrionia</taxon>
        <taxon>Desulfovibrionales</taxon>
        <taxon>Desulfovibrionaceae</taxon>
        <taxon>Bilophila</taxon>
    </lineage>
</organism>
<evidence type="ECO:0000259" key="1">
    <source>
        <dbReference type="PROSITE" id="PS51750"/>
    </source>
</evidence>
<dbReference type="HOGENOM" id="CLU_046670_0_1_7"/>
<dbReference type="InterPro" id="IPR005039">
    <property type="entry name" value="Ant_C"/>
</dbReference>
<comment type="caution">
    <text evidence="2">The sequence shown here is derived from an EMBL/GenBank/DDBJ whole genome shotgun (WGS) entry which is preliminary data.</text>
</comment>
<protein>
    <recommendedName>
        <fullName evidence="1">Bro-N domain-containing protein</fullName>
    </recommendedName>
</protein>
<sequence length="231" mass="26540">MEMPQIFENKEFGKIRVVEHSGTPWFVGKDVCDCLEIGNSRDAAASLDDDEKGVALIDTPGGKQEMSIISEPGLYFLVLRSRKPEAKAFKRWIVHEVLPAIRKHGGYLTPKKLEEALLNPDVLIRLATQLKEEREARVQAEARVAILSHVRKTYTTTEIAKELGMRSAVALNRLLCERHIQFKQNGTYVLYAEYAEHGYVHIKQEILENDKIVYHRRWTQLGREWLLDMLG</sequence>
<accession>E5YAN8</accession>
<dbReference type="PANTHER" id="PTHR36180:SF2">
    <property type="entry name" value="BRO FAMILY PROTEIN"/>
    <property type="match status" value="1"/>
</dbReference>
<proteinExistence type="predicted"/>
<dbReference type="Pfam" id="PF02498">
    <property type="entry name" value="Bro-N"/>
    <property type="match status" value="1"/>
</dbReference>
<dbReference type="PROSITE" id="PS51750">
    <property type="entry name" value="BRO_N"/>
    <property type="match status" value="1"/>
</dbReference>
<keyword evidence="3" id="KW-1185">Reference proteome</keyword>
<dbReference type="PANTHER" id="PTHR36180">
    <property type="entry name" value="DNA-BINDING PROTEIN-RELATED-RELATED"/>
    <property type="match status" value="1"/>
</dbReference>
<dbReference type="eggNOG" id="COG3617">
    <property type="taxonomic scope" value="Bacteria"/>
</dbReference>